<dbReference type="Pfam" id="PF00795">
    <property type="entry name" value="CN_hydrolase"/>
    <property type="match status" value="1"/>
</dbReference>
<dbReference type="InterPro" id="IPR036526">
    <property type="entry name" value="C-N_Hydrolase_sf"/>
</dbReference>
<organism evidence="3 4">
    <name type="scientific">Stieleria bergensis</name>
    <dbReference type="NCBI Taxonomy" id="2528025"/>
    <lineage>
        <taxon>Bacteria</taxon>
        <taxon>Pseudomonadati</taxon>
        <taxon>Planctomycetota</taxon>
        <taxon>Planctomycetia</taxon>
        <taxon>Pirellulales</taxon>
        <taxon>Pirellulaceae</taxon>
        <taxon>Stieleria</taxon>
    </lineage>
</organism>
<evidence type="ECO:0000259" key="2">
    <source>
        <dbReference type="PROSITE" id="PS50263"/>
    </source>
</evidence>
<keyword evidence="1 3" id="KW-0378">Hydrolase</keyword>
<dbReference type="AlphaFoldDB" id="A0A517T1B4"/>
<keyword evidence="4" id="KW-1185">Reference proteome</keyword>
<dbReference type="PROSITE" id="PS50263">
    <property type="entry name" value="CN_HYDROLASE"/>
    <property type="match status" value="1"/>
</dbReference>
<feature type="domain" description="CN hydrolase" evidence="2">
    <location>
        <begin position="1"/>
        <end position="254"/>
    </location>
</feature>
<dbReference type="Gene3D" id="3.60.110.10">
    <property type="entry name" value="Carbon-nitrogen hydrolase"/>
    <property type="match status" value="1"/>
</dbReference>
<dbReference type="EC" id="3.5.1.100" evidence="3"/>
<gene>
    <name evidence="3" type="primary">ramA_3</name>
    <name evidence="3" type="ORF">SV7mr_47030</name>
</gene>
<accession>A0A517T1B4</accession>
<dbReference type="GO" id="GO:0016811">
    <property type="term" value="F:hydrolase activity, acting on carbon-nitrogen (but not peptide) bonds, in linear amides"/>
    <property type="evidence" value="ECO:0007669"/>
    <property type="project" value="UniProtKB-ARBA"/>
</dbReference>
<dbReference type="InterPro" id="IPR050345">
    <property type="entry name" value="Aliph_Amidase/BUP"/>
</dbReference>
<dbReference type="CDD" id="cd07197">
    <property type="entry name" value="nitrilase"/>
    <property type="match status" value="1"/>
</dbReference>
<dbReference type="OrthoDB" id="2826359at2"/>
<dbReference type="Proteomes" id="UP000315003">
    <property type="component" value="Chromosome"/>
</dbReference>
<dbReference type="SUPFAM" id="SSF56317">
    <property type="entry name" value="Carbon-nitrogen hydrolase"/>
    <property type="match status" value="1"/>
</dbReference>
<dbReference type="InterPro" id="IPR003010">
    <property type="entry name" value="C-N_Hydrolase"/>
</dbReference>
<evidence type="ECO:0000256" key="1">
    <source>
        <dbReference type="ARBA" id="ARBA00022801"/>
    </source>
</evidence>
<evidence type="ECO:0000313" key="3">
    <source>
        <dbReference type="EMBL" id="QDT62156.1"/>
    </source>
</evidence>
<proteinExistence type="predicted"/>
<dbReference type="PANTHER" id="PTHR43674">
    <property type="entry name" value="NITRILASE C965.09-RELATED"/>
    <property type="match status" value="1"/>
</dbReference>
<protein>
    <submittedName>
        <fullName evidence="3">(R)-stereoselective amidase</fullName>
        <ecNumber evidence="3">3.5.1.100</ecNumber>
    </submittedName>
</protein>
<evidence type="ECO:0000313" key="4">
    <source>
        <dbReference type="Proteomes" id="UP000315003"/>
    </source>
</evidence>
<name>A0A517T1B4_9BACT</name>
<dbReference type="EMBL" id="CP036272">
    <property type="protein sequence ID" value="QDT62156.1"/>
    <property type="molecule type" value="Genomic_DNA"/>
</dbReference>
<dbReference type="PANTHER" id="PTHR43674:SF2">
    <property type="entry name" value="BETA-UREIDOPROPIONASE"/>
    <property type="match status" value="1"/>
</dbReference>
<dbReference type="RefSeq" id="WP_145276723.1">
    <property type="nucleotide sequence ID" value="NZ_CP036272.1"/>
</dbReference>
<sequence length="287" mass="31111">MLIACVQSDVSFADPQANLQRVLNWMDRAESIAGHSSAGQSSGFPELLVFPECLLTGYCFDSRQQAMEVALPETSPIFASIADAAQQRQCHVSVGFLERSGQQLFNSAALIGPAGIVSVYRKIHLPHLGVDRFVDRGDRPYRAVAVDGAGGSVKIGLAICYDASFPEPMRVLGLDGAEIIALGTNWPVEATRTPELVPPARSMENHLYFVAANRVGTENGFAFSGRSSICGPDGMVLASSDDDQETLLLAEVDLQAARDKSIERTQGSHRIHRFDDRCPQFYGPIIE</sequence>
<reference evidence="3 4" key="1">
    <citation type="submission" date="2019-02" db="EMBL/GenBank/DDBJ databases">
        <title>Deep-cultivation of Planctomycetes and their phenomic and genomic characterization uncovers novel biology.</title>
        <authorList>
            <person name="Wiegand S."/>
            <person name="Jogler M."/>
            <person name="Boedeker C."/>
            <person name="Pinto D."/>
            <person name="Vollmers J."/>
            <person name="Rivas-Marin E."/>
            <person name="Kohn T."/>
            <person name="Peeters S.H."/>
            <person name="Heuer A."/>
            <person name="Rast P."/>
            <person name="Oberbeckmann S."/>
            <person name="Bunk B."/>
            <person name="Jeske O."/>
            <person name="Meyerdierks A."/>
            <person name="Storesund J.E."/>
            <person name="Kallscheuer N."/>
            <person name="Luecker S."/>
            <person name="Lage O.M."/>
            <person name="Pohl T."/>
            <person name="Merkel B.J."/>
            <person name="Hornburger P."/>
            <person name="Mueller R.-W."/>
            <person name="Bruemmer F."/>
            <person name="Labrenz M."/>
            <person name="Spormann A.M."/>
            <person name="Op den Camp H."/>
            <person name="Overmann J."/>
            <person name="Amann R."/>
            <person name="Jetten M.S.M."/>
            <person name="Mascher T."/>
            <person name="Medema M.H."/>
            <person name="Devos D.P."/>
            <person name="Kaster A.-K."/>
            <person name="Ovreas L."/>
            <person name="Rohde M."/>
            <person name="Galperin M.Y."/>
            <person name="Jogler C."/>
        </authorList>
    </citation>
    <scope>NUCLEOTIDE SEQUENCE [LARGE SCALE GENOMIC DNA]</scope>
    <source>
        <strain evidence="3 4">SV_7m_r</strain>
    </source>
</reference>